<evidence type="ECO:0000313" key="6">
    <source>
        <dbReference type="Proteomes" id="UP000722791"/>
    </source>
</evidence>
<organism evidence="5 6">
    <name type="scientific">Volvox reticuliferus</name>
    <dbReference type="NCBI Taxonomy" id="1737510"/>
    <lineage>
        <taxon>Eukaryota</taxon>
        <taxon>Viridiplantae</taxon>
        <taxon>Chlorophyta</taxon>
        <taxon>core chlorophytes</taxon>
        <taxon>Chlorophyceae</taxon>
        <taxon>CS clade</taxon>
        <taxon>Chlamydomonadales</taxon>
        <taxon>Volvocaceae</taxon>
        <taxon>Volvox</taxon>
    </lineage>
</organism>
<dbReference type="GO" id="GO:0005737">
    <property type="term" value="C:cytoplasm"/>
    <property type="evidence" value="ECO:0007669"/>
    <property type="project" value="UniProtKB-ARBA"/>
</dbReference>
<dbReference type="AlphaFoldDB" id="A0A8J4D2C1"/>
<dbReference type="PANTHER" id="PTHR22792">
    <property type="entry name" value="LUPUS LA PROTEIN-RELATED"/>
    <property type="match status" value="1"/>
</dbReference>
<feature type="region of interest" description="Disordered" evidence="3">
    <location>
        <begin position="557"/>
        <end position="601"/>
    </location>
</feature>
<sequence>MSAEGKEVVAAAAAPSTTQPGKDEGSVAKKGGWAQVLKQEPKAKSGVADAKEEGPVENSIMQAPPRASSSDDKKAEPLPVQGEMVGLGSSKESQLPLPAAGAMRLDSYPEQTSKVAAGVPANGAPDGVERSPNSSSDDKAKDTASKPVSKPAWKKPVPEQQVAPLSDVGQSDWPTLGDAKQPVKKRERQEGQSTAATCVISSPTGTDVKEKETGGNSASRGKAKPIRLSVSALQDSLNNSSRVGEGVEDGSHKSEKGQGVSTSTGANSSSGGGSRGASNVRGAAGGGSRANNNAAGREGRRNNFVSEGQADAASSWTRKAELPTTSGASDGSSSRIEGKVTARGGSDGGRSGETGRAEGGRGRGRGRGGGGGGPRGGAGGGGAYQSSGASTSQAQTNPNTMGPYISAPVPPTAPHTQYNYTGYYAGGVFYPTAPYSAAGPTDKAQTKQMLAEAVRKQIDYYFSVDNLCKDIFLRSKMDDNGWIPLAVVANFNRVRILTLDWTLIVDAMSDSPIVEVSSDSTMLRARENWDRWVLPPQQRDLSHNPAAIKAAPAAAAANVGGDVNSPSPSKGGQAGSRDSGSPSEASENGDVKPSEQEHVSAVPSAAVVVDGPMTPSSLAAAAGGGSHRTAKPAITPQPKQSAAAAVFTTPRTPVAAQGKAVGSQQAKVDADDEDEDLFAMDEDEDTAAQREEEDVVNAMSDRDVLEKLIVVTPSRKMDGGGGGASKLDNSSSCLIADGLAMYERELAEQIQKSSRHHMPKPPKGPHGSAGARQAAPIQGMHFYGSSLPKSSGGFGVGGHSYSRGVHKRMGDSLSGTSPPNGGAVGWLMGATPPEGNGLYGTSPSGSMASSFGGSLKRHGAASGTSPTGRGGSVPIPKFQHPSYALLEENGFKQITYMKWFKRCIEDRSVKGIGQSEEMNTLFRFWCYFLRDNFNEKMYINFRKYAEEDAAANYHYGMECLFRFYSYGLEKTFRAELYKEFEEMTIKDFDVYDSLYGLEKFWAFHYYAGVPDDSNLEIHPRLKTLLETEYKSSEDFKRENARRQTEKAEKKAAKTEEKSPADRGAGEGGKAAPVKKAAETAAKDAAVAPAQLVEAK</sequence>
<dbReference type="PANTHER" id="PTHR22792:SF132">
    <property type="entry name" value="LA-RELATED PROTEIN 1"/>
    <property type="match status" value="1"/>
</dbReference>
<feature type="region of interest" description="Disordered" evidence="3">
    <location>
        <begin position="750"/>
        <end position="773"/>
    </location>
</feature>
<gene>
    <name evidence="5" type="ORF">Vretimale_594</name>
</gene>
<evidence type="ECO:0000256" key="1">
    <source>
        <dbReference type="ARBA" id="ARBA00022884"/>
    </source>
</evidence>
<feature type="compositionally biased region" description="Polar residues" evidence="3">
    <location>
        <begin position="564"/>
        <end position="586"/>
    </location>
</feature>
<feature type="compositionally biased region" description="Low complexity" evidence="3">
    <location>
        <begin position="259"/>
        <end position="269"/>
    </location>
</feature>
<dbReference type="Gene3D" id="1.10.10.10">
    <property type="entry name" value="Winged helix-like DNA-binding domain superfamily/Winged helix DNA-binding domain"/>
    <property type="match status" value="1"/>
</dbReference>
<reference evidence="5" key="1">
    <citation type="journal article" date="2021" name="Proc. Natl. Acad. Sci. U.S.A.">
        <title>Three genomes in the algal genus Volvox reveal the fate of a haploid sex-determining region after a transition to homothallism.</title>
        <authorList>
            <person name="Yamamoto K."/>
            <person name="Hamaji T."/>
            <person name="Kawai-Toyooka H."/>
            <person name="Matsuzaki R."/>
            <person name="Takahashi F."/>
            <person name="Nishimura Y."/>
            <person name="Kawachi M."/>
            <person name="Noguchi H."/>
            <person name="Minakuchi Y."/>
            <person name="Umen J.G."/>
            <person name="Toyoda A."/>
            <person name="Nozaki H."/>
        </authorList>
    </citation>
    <scope>NUCLEOTIDE SEQUENCE</scope>
    <source>
        <strain evidence="5">NIES-3785</strain>
    </source>
</reference>
<dbReference type="SMART" id="SM00684">
    <property type="entry name" value="DM15"/>
    <property type="match status" value="3"/>
</dbReference>
<feature type="compositionally biased region" description="Basic and acidic residues" evidence="3">
    <location>
        <begin position="589"/>
        <end position="598"/>
    </location>
</feature>
<feature type="region of interest" description="Disordered" evidence="3">
    <location>
        <begin position="618"/>
        <end position="642"/>
    </location>
</feature>
<dbReference type="Pfam" id="PF05383">
    <property type="entry name" value="La"/>
    <property type="match status" value="1"/>
</dbReference>
<dbReference type="CDD" id="cd07323">
    <property type="entry name" value="LAM"/>
    <property type="match status" value="1"/>
</dbReference>
<protein>
    <recommendedName>
        <fullName evidence="4">HTH La-type RNA-binding domain-containing protein</fullName>
    </recommendedName>
</protein>
<name>A0A8J4D2C1_9CHLO</name>
<evidence type="ECO:0000259" key="4">
    <source>
        <dbReference type="PROSITE" id="PS50961"/>
    </source>
</evidence>
<feature type="compositionally biased region" description="Polar residues" evidence="3">
    <location>
        <begin position="312"/>
        <end position="335"/>
    </location>
</feature>
<dbReference type="Pfam" id="PF21071">
    <property type="entry name" value="LARP1_HEAT"/>
    <property type="match status" value="1"/>
</dbReference>
<dbReference type="SMART" id="SM00715">
    <property type="entry name" value="LA"/>
    <property type="match status" value="1"/>
</dbReference>
<dbReference type="GO" id="GO:0000339">
    <property type="term" value="F:RNA cap binding"/>
    <property type="evidence" value="ECO:0007669"/>
    <property type="project" value="InterPro"/>
</dbReference>
<feature type="domain" description="HTH La-type RNA-binding" evidence="4">
    <location>
        <begin position="444"/>
        <end position="535"/>
    </location>
</feature>
<feature type="region of interest" description="Disordered" evidence="3">
    <location>
        <begin position="1034"/>
        <end position="1095"/>
    </location>
</feature>
<dbReference type="InterPro" id="IPR045180">
    <property type="entry name" value="La_dom_prot"/>
</dbReference>
<feature type="compositionally biased region" description="Basic and acidic residues" evidence="3">
    <location>
        <begin position="1034"/>
        <end position="1064"/>
    </location>
</feature>
<dbReference type="GO" id="GO:0048255">
    <property type="term" value="P:mRNA stabilization"/>
    <property type="evidence" value="ECO:0007669"/>
    <property type="project" value="InterPro"/>
</dbReference>
<feature type="region of interest" description="Disordered" evidence="3">
    <location>
        <begin position="850"/>
        <end position="873"/>
    </location>
</feature>
<dbReference type="InterPro" id="IPR006630">
    <property type="entry name" value="La_HTH"/>
</dbReference>
<feature type="compositionally biased region" description="Polar residues" evidence="3">
    <location>
        <begin position="191"/>
        <end position="205"/>
    </location>
</feature>
<feature type="compositionally biased region" description="Basic and acidic residues" evidence="3">
    <location>
        <begin position="39"/>
        <end position="54"/>
    </location>
</feature>
<dbReference type="SUPFAM" id="SSF46785">
    <property type="entry name" value="Winged helix' DNA-binding domain"/>
    <property type="match status" value="1"/>
</dbReference>
<feature type="compositionally biased region" description="Polar residues" evidence="3">
    <location>
        <begin position="231"/>
        <end position="242"/>
    </location>
</feature>
<feature type="compositionally biased region" description="Low complexity" evidence="3">
    <location>
        <begin position="384"/>
        <end position="394"/>
    </location>
</feature>
<evidence type="ECO:0000313" key="5">
    <source>
        <dbReference type="EMBL" id="GIL94373.1"/>
    </source>
</evidence>
<evidence type="ECO:0000256" key="2">
    <source>
        <dbReference type="PROSITE-ProRule" id="PRU00332"/>
    </source>
</evidence>
<dbReference type="InterPro" id="IPR036390">
    <property type="entry name" value="WH_DNA-bd_sf"/>
</dbReference>
<dbReference type="InterPro" id="IPR006607">
    <property type="entry name" value="DM15"/>
</dbReference>
<dbReference type="Proteomes" id="UP000722791">
    <property type="component" value="Unassembled WGS sequence"/>
</dbReference>
<feature type="compositionally biased region" description="Gly residues" evidence="3">
    <location>
        <begin position="367"/>
        <end position="383"/>
    </location>
</feature>
<keyword evidence="1 2" id="KW-0694">RNA-binding</keyword>
<comment type="caution">
    <text evidence="5">The sequence shown here is derived from an EMBL/GenBank/DDBJ whole genome shotgun (WGS) entry which is preliminary data.</text>
</comment>
<dbReference type="EMBL" id="BNCQ01000001">
    <property type="protein sequence ID" value="GIL94373.1"/>
    <property type="molecule type" value="Genomic_DNA"/>
</dbReference>
<dbReference type="InterPro" id="IPR036388">
    <property type="entry name" value="WH-like_DNA-bd_sf"/>
</dbReference>
<evidence type="ECO:0000256" key="3">
    <source>
        <dbReference type="SAM" id="MobiDB-lite"/>
    </source>
</evidence>
<proteinExistence type="predicted"/>
<dbReference type="PROSITE" id="PS50961">
    <property type="entry name" value="HTH_LA"/>
    <property type="match status" value="1"/>
</dbReference>
<feature type="region of interest" description="Disordered" evidence="3">
    <location>
        <begin position="1"/>
        <end position="408"/>
    </location>
</feature>
<accession>A0A8J4D2C1</accession>